<dbReference type="Proteomes" id="UP000326331">
    <property type="component" value="Chromosome"/>
</dbReference>
<reference evidence="3 4" key="1">
    <citation type="submission" date="2019-10" db="EMBL/GenBank/DDBJ databases">
        <title>Thermopilla bonchosmolovskayae gen. nov., sp. nov., a moderately thermophilic Chloroflexi bacterium from a Chukotka hot spring (Arctic, Russia), representing a novel classis Thermopillaia, which include previously uncultivated lineage OLB14.</title>
        <authorList>
            <person name="Kochetkova T.V."/>
            <person name="Zayulina K.S."/>
            <person name="Zhigarkov V.S."/>
            <person name="Minaev N.V."/>
            <person name="Novikov A."/>
            <person name="Toshchakov S.V."/>
            <person name="Elcheninov A.G."/>
            <person name="Kublanov I.V."/>
        </authorList>
    </citation>
    <scope>NUCLEOTIDE SEQUENCE [LARGE SCALE GENOMIC DNA]</scope>
    <source>
        <strain evidence="3 4">3753O</strain>
    </source>
</reference>
<sequence length="182" mass="19633">MPATGRIGAARLVEVWTMRALVPLDGSDTALAILPAVRRLAEMAPGIELHLVTVLDPQAVRGRMERPVTEPLGAAVGTATIRIPAPRLIESHGEAIARKSTEWREKLEEIARRELPGTDTQVHVEWSHHTAKAIIELANELDVDVIAMATHGRSGLSHLLAGSVAEEVIRDGGRPVLVVRGK</sequence>
<comment type="similarity">
    <text evidence="1">Belongs to the universal stress protein A family.</text>
</comment>
<proteinExistence type="inferred from homology"/>
<keyword evidence="4" id="KW-1185">Reference proteome</keyword>
<dbReference type="PANTHER" id="PTHR46268">
    <property type="entry name" value="STRESS RESPONSE PROTEIN NHAX"/>
    <property type="match status" value="1"/>
</dbReference>
<dbReference type="InterPro" id="IPR006016">
    <property type="entry name" value="UspA"/>
</dbReference>
<organism evidence="3 4">
    <name type="scientific">Tepidiforma bonchosmolovskayae</name>
    <dbReference type="NCBI Taxonomy" id="2601677"/>
    <lineage>
        <taxon>Bacteria</taxon>
        <taxon>Bacillati</taxon>
        <taxon>Chloroflexota</taxon>
        <taxon>Tepidiformia</taxon>
        <taxon>Tepidiformales</taxon>
        <taxon>Tepidiformaceae</taxon>
        <taxon>Tepidiforma</taxon>
    </lineage>
</organism>
<dbReference type="PANTHER" id="PTHR46268:SF6">
    <property type="entry name" value="UNIVERSAL STRESS PROTEIN UP12"/>
    <property type="match status" value="1"/>
</dbReference>
<accession>A0ABX6C163</accession>
<dbReference type="PRINTS" id="PR01438">
    <property type="entry name" value="UNVRSLSTRESS"/>
</dbReference>
<gene>
    <name evidence="3" type="ORF">Tbon_01440</name>
</gene>
<feature type="domain" description="UspA" evidence="2">
    <location>
        <begin position="19"/>
        <end position="180"/>
    </location>
</feature>
<evidence type="ECO:0000313" key="4">
    <source>
        <dbReference type="Proteomes" id="UP000326331"/>
    </source>
</evidence>
<dbReference type="Gene3D" id="3.40.50.620">
    <property type="entry name" value="HUPs"/>
    <property type="match status" value="1"/>
</dbReference>
<dbReference type="EMBL" id="CP042829">
    <property type="protein sequence ID" value="QFG02020.1"/>
    <property type="molecule type" value="Genomic_DNA"/>
</dbReference>
<dbReference type="CDD" id="cd00293">
    <property type="entry name" value="USP-like"/>
    <property type="match status" value="1"/>
</dbReference>
<evidence type="ECO:0000259" key="2">
    <source>
        <dbReference type="Pfam" id="PF00582"/>
    </source>
</evidence>
<dbReference type="InterPro" id="IPR014729">
    <property type="entry name" value="Rossmann-like_a/b/a_fold"/>
</dbReference>
<protein>
    <submittedName>
        <fullName evidence="3">Universal stress protein</fullName>
    </submittedName>
</protein>
<evidence type="ECO:0000313" key="3">
    <source>
        <dbReference type="EMBL" id="QFG02020.1"/>
    </source>
</evidence>
<dbReference type="SUPFAM" id="SSF52402">
    <property type="entry name" value="Adenine nucleotide alpha hydrolases-like"/>
    <property type="match status" value="1"/>
</dbReference>
<name>A0ABX6C163_9CHLR</name>
<dbReference type="Pfam" id="PF00582">
    <property type="entry name" value="Usp"/>
    <property type="match status" value="1"/>
</dbReference>
<dbReference type="InterPro" id="IPR006015">
    <property type="entry name" value="Universal_stress_UspA"/>
</dbReference>
<evidence type="ECO:0000256" key="1">
    <source>
        <dbReference type="ARBA" id="ARBA00008791"/>
    </source>
</evidence>